<evidence type="ECO:0000313" key="1">
    <source>
        <dbReference type="Proteomes" id="UP000025227"/>
    </source>
</evidence>
<keyword evidence="1" id="KW-1185">Reference proteome</keyword>
<sequence length="199" mass="22764">MEGQFCFCWKAELHSSCDLPTTEFIGRPIERSSFHDAQPPKPISGRNLHSDPLLFSQPPEAARTIPQYSSFLDDRLNTSVLSGCQKLYTDCFAFQQHTTTNGSINFAMQLLPKRCYSNTSNFIECQLMLSKWEVQRTEVSKPVTHSKCRPFHSHAHKPSIVVITFLSGRIGRRRLLHVFHGPSDDLMFRCCHFDDVVCL</sequence>
<protein>
    <submittedName>
        <fullName evidence="2">Uncharacterized protein</fullName>
    </submittedName>
</protein>
<accession>A0A7I4Y330</accession>
<dbReference type="AlphaFoldDB" id="A0A7I4Y330"/>
<organism evidence="1 2">
    <name type="scientific">Haemonchus contortus</name>
    <name type="common">Barber pole worm</name>
    <dbReference type="NCBI Taxonomy" id="6289"/>
    <lineage>
        <taxon>Eukaryota</taxon>
        <taxon>Metazoa</taxon>
        <taxon>Ecdysozoa</taxon>
        <taxon>Nematoda</taxon>
        <taxon>Chromadorea</taxon>
        <taxon>Rhabditida</taxon>
        <taxon>Rhabditina</taxon>
        <taxon>Rhabditomorpha</taxon>
        <taxon>Strongyloidea</taxon>
        <taxon>Trichostrongylidae</taxon>
        <taxon>Haemonchus</taxon>
    </lineage>
</organism>
<reference evidence="2" key="1">
    <citation type="submission" date="2020-12" db="UniProtKB">
        <authorList>
            <consortium name="WormBaseParasite"/>
        </authorList>
    </citation>
    <scope>IDENTIFICATION</scope>
    <source>
        <strain evidence="2">MHco3</strain>
    </source>
</reference>
<evidence type="ECO:0000313" key="2">
    <source>
        <dbReference type="WBParaSite" id="HCON_00042370-00001"/>
    </source>
</evidence>
<dbReference type="WBParaSite" id="HCON_00042370-00001">
    <property type="protein sequence ID" value="HCON_00042370-00001"/>
    <property type="gene ID" value="HCON_00042370"/>
</dbReference>
<proteinExistence type="predicted"/>
<dbReference type="Proteomes" id="UP000025227">
    <property type="component" value="Unplaced"/>
</dbReference>
<name>A0A7I4Y330_HAECO</name>